<organism evidence="2 3">
    <name type="scientific">Daphnia magna</name>
    <dbReference type="NCBI Taxonomy" id="35525"/>
    <lineage>
        <taxon>Eukaryota</taxon>
        <taxon>Metazoa</taxon>
        <taxon>Ecdysozoa</taxon>
        <taxon>Arthropoda</taxon>
        <taxon>Crustacea</taxon>
        <taxon>Branchiopoda</taxon>
        <taxon>Diplostraca</taxon>
        <taxon>Cladocera</taxon>
        <taxon>Anomopoda</taxon>
        <taxon>Daphniidae</taxon>
        <taxon>Daphnia</taxon>
    </lineage>
</organism>
<keyword evidence="3" id="KW-1185">Reference proteome</keyword>
<dbReference type="AlphaFoldDB" id="A0A164IB35"/>
<gene>
    <name evidence="2" type="ORF">APZ42_002372</name>
</gene>
<evidence type="ECO:0000256" key="1">
    <source>
        <dbReference type="SAM" id="MobiDB-lite"/>
    </source>
</evidence>
<evidence type="ECO:0000313" key="2">
    <source>
        <dbReference type="EMBL" id="KZS01078.1"/>
    </source>
</evidence>
<protein>
    <submittedName>
        <fullName evidence="2">Uncharacterized protein</fullName>
    </submittedName>
</protein>
<dbReference type="EMBL" id="LRGB01007673">
    <property type="protein sequence ID" value="KZS01078.1"/>
    <property type="molecule type" value="Genomic_DNA"/>
</dbReference>
<sequence>MAYFELRIGRRSRRRARCRPGRRRNFQSRRIPRRHRPPRRFQRLPAAGFARPAFAPLQPAREPLVPDRNLRRSFHLGTLGHSREPRPPRRRRPDRNRLPRRRSPALLPD</sequence>
<name>A0A164IB35_9CRUS</name>
<feature type="region of interest" description="Disordered" evidence="1">
    <location>
        <begin position="14"/>
        <end position="109"/>
    </location>
</feature>
<dbReference type="Proteomes" id="UP000076858">
    <property type="component" value="Unassembled WGS sequence"/>
</dbReference>
<feature type="compositionally biased region" description="Low complexity" evidence="1">
    <location>
        <begin position="43"/>
        <end position="57"/>
    </location>
</feature>
<evidence type="ECO:0000313" key="3">
    <source>
        <dbReference type="Proteomes" id="UP000076858"/>
    </source>
</evidence>
<comment type="caution">
    <text evidence="2">The sequence shown here is derived from an EMBL/GenBank/DDBJ whole genome shotgun (WGS) entry which is preliminary data.</text>
</comment>
<proteinExistence type="predicted"/>
<feature type="compositionally biased region" description="Basic residues" evidence="1">
    <location>
        <begin position="88"/>
        <end position="103"/>
    </location>
</feature>
<accession>A0A164IB35</accession>
<reference evidence="2 3" key="1">
    <citation type="submission" date="2016-03" db="EMBL/GenBank/DDBJ databases">
        <title>EvidentialGene: Evidence-directed Construction of Genes on Genomes.</title>
        <authorList>
            <person name="Gilbert D.G."/>
            <person name="Choi J.-H."/>
            <person name="Mockaitis K."/>
            <person name="Colbourne J."/>
            <person name="Pfrender M."/>
        </authorList>
    </citation>
    <scope>NUCLEOTIDE SEQUENCE [LARGE SCALE GENOMIC DNA]</scope>
    <source>
        <strain evidence="2 3">Xinb3</strain>
        <tissue evidence="2">Complete organism</tissue>
    </source>
</reference>
<feature type="compositionally biased region" description="Basic residues" evidence="1">
    <location>
        <begin position="14"/>
        <end position="42"/>
    </location>
</feature>